<evidence type="ECO:0000313" key="1">
    <source>
        <dbReference type="EnsemblPlants" id="QL04p004409:mrna"/>
    </source>
</evidence>
<dbReference type="Gramene" id="QL04p004409:mrna">
    <property type="protein sequence ID" value="QL04p004409:mrna"/>
    <property type="gene ID" value="QL04p004409"/>
</dbReference>
<dbReference type="AlphaFoldDB" id="A0A7N2LB99"/>
<reference evidence="1 2" key="1">
    <citation type="journal article" date="2016" name="G3 (Bethesda)">
        <title>First Draft Assembly and Annotation of the Genome of a California Endemic Oak Quercus lobata Nee (Fagaceae).</title>
        <authorList>
            <person name="Sork V.L."/>
            <person name="Fitz-Gibbon S.T."/>
            <person name="Puiu D."/>
            <person name="Crepeau M."/>
            <person name="Gugger P.F."/>
            <person name="Sherman R."/>
            <person name="Stevens K."/>
            <person name="Langley C.H."/>
            <person name="Pellegrini M."/>
            <person name="Salzberg S.L."/>
        </authorList>
    </citation>
    <scope>NUCLEOTIDE SEQUENCE [LARGE SCALE GENOMIC DNA]</scope>
    <source>
        <strain evidence="1 2">cv. SW786</strain>
    </source>
</reference>
<dbReference type="Proteomes" id="UP000594261">
    <property type="component" value="Chromosome 4"/>
</dbReference>
<accession>A0A7N2LB99</accession>
<proteinExistence type="predicted"/>
<organism evidence="1 2">
    <name type="scientific">Quercus lobata</name>
    <name type="common">Valley oak</name>
    <dbReference type="NCBI Taxonomy" id="97700"/>
    <lineage>
        <taxon>Eukaryota</taxon>
        <taxon>Viridiplantae</taxon>
        <taxon>Streptophyta</taxon>
        <taxon>Embryophyta</taxon>
        <taxon>Tracheophyta</taxon>
        <taxon>Spermatophyta</taxon>
        <taxon>Magnoliopsida</taxon>
        <taxon>eudicotyledons</taxon>
        <taxon>Gunneridae</taxon>
        <taxon>Pentapetalae</taxon>
        <taxon>rosids</taxon>
        <taxon>fabids</taxon>
        <taxon>Fagales</taxon>
        <taxon>Fagaceae</taxon>
        <taxon>Quercus</taxon>
    </lineage>
</organism>
<name>A0A7N2LB99_QUELO</name>
<protein>
    <submittedName>
        <fullName evidence="1">Uncharacterized protein</fullName>
    </submittedName>
</protein>
<dbReference type="EMBL" id="LRBV02000004">
    <property type="status" value="NOT_ANNOTATED_CDS"/>
    <property type="molecule type" value="Genomic_DNA"/>
</dbReference>
<evidence type="ECO:0000313" key="2">
    <source>
        <dbReference type="Proteomes" id="UP000594261"/>
    </source>
</evidence>
<keyword evidence="2" id="KW-1185">Reference proteome</keyword>
<dbReference type="InParanoid" id="A0A7N2LB99"/>
<dbReference type="EnsemblPlants" id="QL04p004409:mrna">
    <property type="protein sequence ID" value="QL04p004409:mrna"/>
    <property type="gene ID" value="QL04p004409"/>
</dbReference>
<sequence>MENGKLYGSLRDEKIYCSCDTHIFTNSRKRRSMVRARYSDLKCNHLWFYGEPHSRLQTRFGDLMQGVDNYETTKVSRSGAQILMEINVVIFILSLRSPVMLFLNTSSVTCNFGGNNPGPNSHRRCSCQGLLWRPAWSNGSFEEERNLTPRQSELIEEFAREEQREYEKCATAGASG</sequence>
<reference evidence="1" key="2">
    <citation type="submission" date="2021-01" db="UniProtKB">
        <authorList>
            <consortium name="EnsemblPlants"/>
        </authorList>
    </citation>
    <scope>IDENTIFICATION</scope>
</reference>